<dbReference type="HOGENOM" id="CLU_108175_0_0_1"/>
<sequence>MASGEDIDSGMDSPALEDTPGKKRGLDDDEDDGLRFLSKSCNPNFISEFCSLLKFYDLEDETLAERLWGLTEMFPNEVRHFTWSFVNKTYKSVKCLYSFSRTATWIFFSSSIILFAPVIFEIERANMEEVQRREHKQVLLGPNVALGGGSGGLIPSR</sequence>
<proteinExistence type="inferred from homology"/>
<dbReference type="VEuPathDB" id="VectorBase:PHUM354740"/>
<keyword evidence="7" id="KW-0653">Protein transport</keyword>
<dbReference type="GO" id="GO:0006886">
    <property type="term" value="P:intracellular protein transport"/>
    <property type="evidence" value="ECO:0007669"/>
    <property type="project" value="InterPro"/>
</dbReference>
<keyword evidence="6" id="KW-1000">Mitochondrion outer membrane</keyword>
<dbReference type="OrthoDB" id="10016939at2759"/>
<dbReference type="KEGG" id="phu:Phum_PHUM354740"/>
<comment type="subcellular location">
    <subcellularLocation>
        <location evidence="1">Mitochondrion outer membrane</location>
        <topology evidence="1">Single-pass membrane protein</topology>
    </subcellularLocation>
</comment>
<dbReference type="PANTHER" id="PTHR12504">
    <property type="entry name" value="MITOCHONDRIAL IMPORT RECEPTOR SUBUNIT TOM22"/>
    <property type="match status" value="1"/>
</dbReference>
<dbReference type="AlphaFoldDB" id="E0VP91"/>
<evidence type="ECO:0000256" key="8">
    <source>
        <dbReference type="ARBA" id="ARBA00022989"/>
    </source>
</evidence>
<evidence type="ECO:0000256" key="6">
    <source>
        <dbReference type="ARBA" id="ARBA00022787"/>
    </source>
</evidence>
<evidence type="ECO:0000256" key="9">
    <source>
        <dbReference type="ARBA" id="ARBA00023010"/>
    </source>
</evidence>
<keyword evidence="5" id="KW-0812">Transmembrane</keyword>
<keyword evidence="4" id="KW-0813">Transport</keyword>
<evidence type="ECO:0000256" key="10">
    <source>
        <dbReference type="ARBA" id="ARBA00023128"/>
    </source>
</evidence>
<keyword evidence="16" id="KW-1185">Reference proteome</keyword>
<protein>
    <recommendedName>
        <fullName evidence="3">Mitochondrial import receptor subunit TOM22 homolog</fullName>
    </recommendedName>
</protein>
<evidence type="ECO:0000256" key="13">
    <source>
        <dbReference type="SAM" id="MobiDB-lite"/>
    </source>
</evidence>
<evidence type="ECO:0000256" key="3">
    <source>
        <dbReference type="ARBA" id="ARBA00016229"/>
    </source>
</evidence>
<dbReference type="RefSeq" id="XP_002427935.1">
    <property type="nucleotide sequence ID" value="XM_002427890.1"/>
</dbReference>
<evidence type="ECO:0000256" key="7">
    <source>
        <dbReference type="ARBA" id="ARBA00022927"/>
    </source>
</evidence>
<dbReference type="EnsemblMetazoa" id="PHUM354740-RA">
    <property type="protein sequence ID" value="PHUM354740-PA"/>
    <property type="gene ID" value="PHUM354740"/>
</dbReference>
<dbReference type="FunCoup" id="E0VP91">
    <property type="interactions" value="1519"/>
</dbReference>
<dbReference type="Pfam" id="PF04281">
    <property type="entry name" value="Tom22"/>
    <property type="match status" value="1"/>
</dbReference>
<reference evidence="14" key="1">
    <citation type="submission" date="2007-04" db="EMBL/GenBank/DDBJ databases">
        <title>Annotation of Pediculus humanus corporis strain USDA.</title>
        <authorList>
            <person name="Kirkness E."/>
            <person name="Hannick L."/>
            <person name="Hass B."/>
            <person name="Bruggner R."/>
            <person name="Lawson D."/>
            <person name="Bidwell S."/>
            <person name="Joardar V."/>
            <person name="Caler E."/>
            <person name="Walenz B."/>
            <person name="Inman J."/>
            <person name="Schobel S."/>
            <person name="Galinsky K."/>
            <person name="Amedeo P."/>
            <person name="Strausberg R."/>
        </authorList>
    </citation>
    <scope>NUCLEOTIDE SEQUENCE</scope>
    <source>
        <strain evidence="14">USDA</strain>
    </source>
</reference>
<keyword evidence="12 14" id="KW-0675">Receptor</keyword>
<dbReference type="STRING" id="121224.E0VP91"/>
<reference evidence="15" key="3">
    <citation type="submission" date="2020-05" db="UniProtKB">
        <authorList>
            <consortium name="EnsemblMetazoa"/>
        </authorList>
    </citation>
    <scope>IDENTIFICATION</scope>
    <source>
        <strain evidence="15">USDA</strain>
    </source>
</reference>
<gene>
    <name evidence="15" type="primary">8232047</name>
    <name evidence="14" type="ORF">Phum_PHUM354740</name>
</gene>
<keyword evidence="8" id="KW-1133">Transmembrane helix</keyword>
<keyword evidence="11" id="KW-0472">Membrane</keyword>
<dbReference type="GeneID" id="8232047"/>
<comment type="similarity">
    <text evidence="2">Belongs to the Tom22 family.</text>
</comment>
<dbReference type="InterPro" id="IPR005683">
    <property type="entry name" value="Tom22"/>
</dbReference>
<evidence type="ECO:0000313" key="14">
    <source>
        <dbReference type="EMBL" id="EEB15197.1"/>
    </source>
</evidence>
<accession>E0VP91</accession>
<evidence type="ECO:0000256" key="12">
    <source>
        <dbReference type="ARBA" id="ARBA00023170"/>
    </source>
</evidence>
<dbReference type="InParanoid" id="E0VP91"/>
<dbReference type="EMBL" id="AAZO01004124">
    <property type="status" value="NOT_ANNOTATED_CDS"/>
    <property type="molecule type" value="Genomic_DNA"/>
</dbReference>
<dbReference type="GO" id="GO:0005741">
    <property type="term" value="C:mitochondrial outer membrane"/>
    <property type="evidence" value="ECO:0007669"/>
    <property type="project" value="UniProtKB-SubCell"/>
</dbReference>
<evidence type="ECO:0000256" key="4">
    <source>
        <dbReference type="ARBA" id="ARBA00022448"/>
    </source>
</evidence>
<evidence type="ECO:0000256" key="5">
    <source>
        <dbReference type="ARBA" id="ARBA00022692"/>
    </source>
</evidence>
<keyword evidence="10" id="KW-0496">Mitochondrion</keyword>
<name>E0VP91_PEDHC</name>
<dbReference type="EMBL" id="DS235361">
    <property type="protein sequence ID" value="EEB15197.1"/>
    <property type="molecule type" value="Genomic_DNA"/>
</dbReference>
<feature type="region of interest" description="Disordered" evidence="13">
    <location>
        <begin position="1"/>
        <end position="28"/>
    </location>
</feature>
<evidence type="ECO:0000313" key="15">
    <source>
        <dbReference type="EnsemblMetazoa" id="PHUM354740-PA"/>
    </source>
</evidence>
<dbReference type="PANTHER" id="PTHR12504:SF0">
    <property type="entry name" value="MITOCHONDRIAL IMPORT RECEPTOR SUBUNIT TOM22 HOMOLOG"/>
    <property type="match status" value="1"/>
</dbReference>
<reference evidence="14" key="2">
    <citation type="submission" date="2007-04" db="EMBL/GenBank/DDBJ databases">
        <title>The genome of the human body louse.</title>
        <authorList>
            <consortium name="The Human Body Louse Genome Consortium"/>
            <person name="Kirkness E."/>
            <person name="Walenz B."/>
            <person name="Hass B."/>
            <person name="Bruggner R."/>
            <person name="Strausberg R."/>
        </authorList>
    </citation>
    <scope>NUCLEOTIDE SEQUENCE</scope>
    <source>
        <strain evidence="14">USDA</strain>
    </source>
</reference>
<keyword evidence="9" id="KW-0811">Translocation</keyword>
<dbReference type="Proteomes" id="UP000009046">
    <property type="component" value="Unassembled WGS sequence"/>
</dbReference>
<evidence type="ECO:0000256" key="1">
    <source>
        <dbReference type="ARBA" id="ARBA00004572"/>
    </source>
</evidence>
<evidence type="ECO:0000313" key="16">
    <source>
        <dbReference type="Proteomes" id="UP000009046"/>
    </source>
</evidence>
<dbReference type="CDD" id="cd22884">
    <property type="entry name" value="TOM22"/>
    <property type="match status" value="1"/>
</dbReference>
<dbReference type="CTD" id="8232047"/>
<evidence type="ECO:0000256" key="2">
    <source>
        <dbReference type="ARBA" id="ARBA00009874"/>
    </source>
</evidence>
<dbReference type="OMA" id="TATWIFF"/>
<organism>
    <name type="scientific">Pediculus humanus subsp. corporis</name>
    <name type="common">Body louse</name>
    <dbReference type="NCBI Taxonomy" id="121224"/>
    <lineage>
        <taxon>Eukaryota</taxon>
        <taxon>Metazoa</taxon>
        <taxon>Ecdysozoa</taxon>
        <taxon>Arthropoda</taxon>
        <taxon>Hexapoda</taxon>
        <taxon>Insecta</taxon>
        <taxon>Pterygota</taxon>
        <taxon>Neoptera</taxon>
        <taxon>Paraneoptera</taxon>
        <taxon>Psocodea</taxon>
        <taxon>Troctomorpha</taxon>
        <taxon>Phthiraptera</taxon>
        <taxon>Anoplura</taxon>
        <taxon>Pediculidae</taxon>
        <taxon>Pediculus</taxon>
    </lineage>
</organism>
<dbReference type="eggNOG" id="KOG4111">
    <property type="taxonomic scope" value="Eukaryota"/>
</dbReference>
<evidence type="ECO:0000256" key="11">
    <source>
        <dbReference type="ARBA" id="ARBA00023136"/>
    </source>
</evidence>